<feature type="compositionally biased region" description="Low complexity" evidence="7">
    <location>
        <begin position="10"/>
        <end position="53"/>
    </location>
</feature>
<evidence type="ECO:0000256" key="3">
    <source>
        <dbReference type="ARBA" id="ARBA00022771"/>
    </source>
</evidence>
<dbReference type="Gene3D" id="2.60.200.20">
    <property type="match status" value="1"/>
</dbReference>
<evidence type="ECO:0000256" key="7">
    <source>
        <dbReference type="SAM" id="MobiDB-lite"/>
    </source>
</evidence>
<evidence type="ECO:0000256" key="5">
    <source>
        <dbReference type="ARBA" id="ARBA00022833"/>
    </source>
</evidence>
<feature type="compositionally biased region" description="Low complexity" evidence="7">
    <location>
        <begin position="352"/>
        <end position="366"/>
    </location>
</feature>
<dbReference type="InterPro" id="IPR013083">
    <property type="entry name" value="Znf_RING/FYVE/PHD"/>
</dbReference>
<dbReference type="SMART" id="SM00240">
    <property type="entry name" value="FHA"/>
    <property type="match status" value="1"/>
</dbReference>
<evidence type="ECO:0000256" key="6">
    <source>
        <dbReference type="PROSITE-ProRule" id="PRU00175"/>
    </source>
</evidence>
<dbReference type="SMART" id="SM00184">
    <property type="entry name" value="RING"/>
    <property type="match status" value="1"/>
</dbReference>
<feature type="region of interest" description="Disordered" evidence="7">
    <location>
        <begin position="317"/>
        <end position="366"/>
    </location>
</feature>
<dbReference type="Proteomes" id="UP000646827">
    <property type="component" value="Unassembled WGS sequence"/>
</dbReference>
<evidence type="ECO:0000313" key="10">
    <source>
        <dbReference type="EMBL" id="KAG2220607.1"/>
    </source>
</evidence>
<dbReference type="InterPro" id="IPR001841">
    <property type="entry name" value="Znf_RING"/>
</dbReference>
<dbReference type="EMBL" id="JAEPRB010000135">
    <property type="protein sequence ID" value="KAG2220607.1"/>
    <property type="molecule type" value="Genomic_DNA"/>
</dbReference>
<dbReference type="InterPro" id="IPR000253">
    <property type="entry name" value="FHA_dom"/>
</dbReference>
<keyword evidence="11" id="KW-1185">Reference proteome</keyword>
<feature type="domain" description="FHA" evidence="8">
    <location>
        <begin position="86"/>
        <end position="140"/>
    </location>
</feature>
<dbReference type="PANTHER" id="PTHR15067:SF7">
    <property type="entry name" value="E3 UBIQUITIN-PROTEIN LIGASE DMA1-RELATED"/>
    <property type="match status" value="1"/>
</dbReference>
<proteinExistence type="predicted"/>
<dbReference type="GO" id="GO:0016567">
    <property type="term" value="P:protein ubiquitination"/>
    <property type="evidence" value="ECO:0007669"/>
    <property type="project" value="TreeGrafter"/>
</dbReference>
<name>A0A8H7S0F7_9FUNG</name>
<dbReference type="Gene3D" id="3.30.40.10">
    <property type="entry name" value="Zinc/RING finger domain, C3HC4 (zinc finger)"/>
    <property type="match status" value="1"/>
</dbReference>
<dbReference type="Pfam" id="PF17123">
    <property type="entry name" value="zf-RING_11"/>
    <property type="match status" value="1"/>
</dbReference>
<evidence type="ECO:0000256" key="1">
    <source>
        <dbReference type="ARBA" id="ARBA00022679"/>
    </source>
</evidence>
<keyword evidence="2" id="KW-0479">Metal-binding</keyword>
<keyword evidence="3 6" id="KW-0863">Zinc-finger</keyword>
<dbReference type="AlphaFoldDB" id="A0A8H7S0F7"/>
<evidence type="ECO:0000313" key="11">
    <source>
        <dbReference type="Proteomes" id="UP000646827"/>
    </source>
</evidence>
<accession>A0A8H7S0F7</accession>
<feature type="region of interest" description="Disordered" evidence="7">
    <location>
        <begin position="1"/>
        <end position="63"/>
    </location>
</feature>
<dbReference type="GO" id="GO:0000151">
    <property type="term" value="C:ubiquitin ligase complex"/>
    <property type="evidence" value="ECO:0007669"/>
    <property type="project" value="TreeGrafter"/>
</dbReference>
<dbReference type="OrthoDB" id="687730at2759"/>
<dbReference type="Pfam" id="PF00498">
    <property type="entry name" value="FHA"/>
    <property type="match status" value="1"/>
</dbReference>
<feature type="domain" description="RING-type" evidence="9">
    <location>
        <begin position="252"/>
        <end position="295"/>
    </location>
</feature>
<protein>
    <recommendedName>
        <fullName evidence="12">SMAD/FHA domain-containing protein</fullName>
    </recommendedName>
</protein>
<gene>
    <name evidence="10" type="ORF">INT45_002629</name>
</gene>
<evidence type="ECO:0008006" key="12">
    <source>
        <dbReference type="Google" id="ProtNLM"/>
    </source>
</evidence>
<organism evidence="10 11">
    <name type="scientific">Circinella minor</name>
    <dbReference type="NCBI Taxonomy" id="1195481"/>
    <lineage>
        <taxon>Eukaryota</taxon>
        <taxon>Fungi</taxon>
        <taxon>Fungi incertae sedis</taxon>
        <taxon>Mucoromycota</taxon>
        <taxon>Mucoromycotina</taxon>
        <taxon>Mucoromycetes</taxon>
        <taxon>Mucorales</taxon>
        <taxon>Lichtheimiaceae</taxon>
        <taxon>Circinella</taxon>
    </lineage>
</organism>
<dbReference type="SUPFAM" id="SSF57850">
    <property type="entry name" value="RING/U-box"/>
    <property type="match status" value="1"/>
</dbReference>
<keyword evidence="1" id="KW-0808">Transferase</keyword>
<sequence length="366" mass="39795">MLTAALSSPTASRQIRSSTTTSTTNEFNSSINNNDNARNNDTTISENNEETSSPPSPHIRIVPHLDSPRSLVFSVIERDVQENAILKIGRFTERFLSPNRITFRSKVVSRGHAEIWTEGGKFFIRDTRSSSGTFLNHVRLSAPNQESRPFQLKDGDVVQLGVDYQGGTEEIYRAVKMRLELNRTWQHQTNTFSLNTFQSLRNLTTPPNNVSVLDAAMSNAGNTGASAAAIAAAAAANGGESADRENIHIEDCCICLYAIAPFQALFVAPCSHTFHFKCCRPLLQSYPGFLCPLCRSYADLDASVAIEATEVLQMLKKRAQEENTESEPSASTSPPPEESKPAECVSTSEENATTSAAPVAASASST</sequence>
<dbReference type="GO" id="GO:0006511">
    <property type="term" value="P:ubiquitin-dependent protein catabolic process"/>
    <property type="evidence" value="ECO:0007669"/>
    <property type="project" value="TreeGrafter"/>
</dbReference>
<dbReference type="PROSITE" id="PS50006">
    <property type="entry name" value="FHA_DOMAIN"/>
    <property type="match status" value="1"/>
</dbReference>
<dbReference type="GO" id="GO:0005829">
    <property type="term" value="C:cytosol"/>
    <property type="evidence" value="ECO:0007669"/>
    <property type="project" value="TreeGrafter"/>
</dbReference>
<dbReference type="GO" id="GO:0032153">
    <property type="term" value="C:cell division site"/>
    <property type="evidence" value="ECO:0007669"/>
    <property type="project" value="TreeGrafter"/>
</dbReference>
<reference evidence="10 11" key="1">
    <citation type="submission" date="2020-12" db="EMBL/GenBank/DDBJ databases">
        <title>Metabolic potential, ecology and presence of endohyphal bacteria is reflected in genomic diversity of Mucoromycotina.</title>
        <authorList>
            <person name="Muszewska A."/>
            <person name="Okrasinska A."/>
            <person name="Steczkiewicz K."/>
            <person name="Drgas O."/>
            <person name="Orlowska M."/>
            <person name="Perlinska-Lenart U."/>
            <person name="Aleksandrzak-Piekarczyk T."/>
            <person name="Szatraj K."/>
            <person name="Zielenkiewicz U."/>
            <person name="Pilsyk S."/>
            <person name="Malc E."/>
            <person name="Mieczkowski P."/>
            <person name="Kruszewska J.S."/>
            <person name="Biernat P."/>
            <person name="Pawlowska J."/>
        </authorList>
    </citation>
    <scope>NUCLEOTIDE SEQUENCE [LARGE SCALE GENOMIC DNA]</scope>
    <source>
        <strain evidence="10 11">CBS 142.35</strain>
    </source>
</reference>
<dbReference type="PROSITE" id="PS50089">
    <property type="entry name" value="ZF_RING_2"/>
    <property type="match status" value="1"/>
</dbReference>
<dbReference type="GO" id="GO:0008270">
    <property type="term" value="F:zinc ion binding"/>
    <property type="evidence" value="ECO:0007669"/>
    <property type="project" value="UniProtKB-KW"/>
</dbReference>
<dbReference type="InterPro" id="IPR008984">
    <property type="entry name" value="SMAD_FHA_dom_sf"/>
</dbReference>
<keyword evidence="4" id="KW-0833">Ubl conjugation pathway</keyword>
<evidence type="ECO:0000256" key="4">
    <source>
        <dbReference type="ARBA" id="ARBA00022786"/>
    </source>
</evidence>
<evidence type="ECO:0000259" key="9">
    <source>
        <dbReference type="PROSITE" id="PS50089"/>
    </source>
</evidence>
<dbReference type="SUPFAM" id="SSF49879">
    <property type="entry name" value="SMAD/FHA domain"/>
    <property type="match status" value="1"/>
</dbReference>
<evidence type="ECO:0000256" key="2">
    <source>
        <dbReference type="ARBA" id="ARBA00022723"/>
    </source>
</evidence>
<comment type="caution">
    <text evidence="10">The sequence shown here is derived from an EMBL/GenBank/DDBJ whole genome shotgun (WGS) entry which is preliminary data.</text>
</comment>
<dbReference type="GO" id="GO:0061630">
    <property type="term" value="F:ubiquitin protein ligase activity"/>
    <property type="evidence" value="ECO:0007669"/>
    <property type="project" value="TreeGrafter"/>
</dbReference>
<dbReference type="PANTHER" id="PTHR15067">
    <property type="entry name" value="E3 UBIQUITIN-PROTEIN LIGASE RNF8"/>
    <property type="match status" value="1"/>
</dbReference>
<keyword evidence="5" id="KW-0862">Zinc</keyword>
<evidence type="ECO:0000259" key="8">
    <source>
        <dbReference type="PROSITE" id="PS50006"/>
    </source>
</evidence>